<evidence type="ECO:0000313" key="2">
    <source>
        <dbReference type="EMBL" id="CAE0754807.1"/>
    </source>
</evidence>
<name>A0A7S4B6M1_CHRCT</name>
<feature type="compositionally biased region" description="Basic and acidic residues" evidence="1">
    <location>
        <begin position="113"/>
        <end position="138"/>
    </location>
</feature>
<sequence>MLIGLTRCATIRTSLFARAPPRREAQRELRRRGDKRRGLFAAAKEEEAAAAAAVHGWLGPELLMLKDGRGRFGGVSVDGCGGSTPCRITALHGGWAETNANFVKTERVDTGDRRKELLGEKPREKSASEEEARIKLRQGENSAGKQERSEKEGKACCRSLDHLRAVNTTARSLWKLRVFQLFPPFFFIICLCASGIPCSKANAAVLLATVHIIHFVHMCLDALCVCSVSVL</sequence>
<gene>
    <name evidence="2" type="ORF">PCAR00345_LOCUS7394</name>
</gene>
<dbReference type="EMBL" id="HBIZ01012327">
    <property type="protein sequence ID" value="CAE0754807.1"/>
    <property type="molecule type" value="Transcribed_RNA"/>
</dbReference>
<organism evidence="2">
    <name type="scientific">Chrysotila carterae</name>
    <name type="common">Marine alga</name>
    <name type="synonym">Syracosphaera carterae</name>
    <dbReference type="NCBI Taxonomy" id="13221"/>
    <lineage>
        <taxon>Eukaryota</taxon>
        <taxon>Haptista</taxon>
        <taxon>Haptophyta</taxon>
        <taxon>Prymnesiophyceae</taxon>
        <taxon>Isochrysidales</taxon>
        <taxon>Isochrysidaceae</taxon>
        <taxon>Chrysotila</taxon>
    </lineage>
</organism>
<evidence type="ECO:0000256" key="1">
    <source>
        <dbReference type="SAM" id="MobiDB-lite"/>
    </source>
</evidence>
<protein>
    <submittedName>
        <fullName evidence="2">Uncharacterized protein</fullName>
    </submittedName>
</protein>
<reference evidence="2" key="1">
    <citation type="submission" date="2021-01" db="EMBL/GenBank/DDBJ databases">
        <authorList>
            <person name="Corre E."/>
            <person name="Pelletier E."/>
            <person name="Niang G."/>
            <person name="Scheremetjew M."/>
            <person name="Finn R."/>
            <person name="Kale V."/>
            <person name="Holt S."/>
            <person name="Cochrane G."/>
            <person name="Meng A."/>
            <person name="Brown T."/>
            <person name="Cohen L."/>
        </authorList>
    </citation>
    <scope>NUCLEOTIDE SEQUENCE</scope>
    <source>
        <strain evidence="2">CCMP645</strain>
    </source>
</reference>
<accession>A0A7S4B6M1</accession>
<feature type="region of interest" description="Disordered" evidence="1">
    <location>
        <begin position="113"/>
        <end position="150"/>
    </location>
</feature>
<dbReference type="AlphaFoldDB" id="A0A7S4B6M1"/>
<proteinExistence type="predicted"/>